<dbReference type="AlphaFoldDB" id="A0A839IN66"/>
<evidence type="ECO:0000256" key="3">
    <source>
        <dbReference type="ARBA" id="ARBA00023163"/>
    </source>
</evidence>
<proteinExistence type="predicted"/>
<comment type="caution">
    <text evidence="6">The sequence shown here is derived from an EMBL/GenBank/DDBJ whole genome shotgun (WGS) entry which is preliminary data.</text>
</comment>
<dbReference type="InterPro" id="IPR023772">
    <property type="entry name" value="DNA-bd_HTH_TetR-type_CS"/>
</dbReference>
<dbReference type="InterPro" id="IPR001647">
    <property type="entry name" value="HTH_TetR"/>
</dbReference>
<dbReference type="EMBL" id="JACJFM010000006">
    <property type="protein sequence ID" value="MBB1486388.1"/>
    <property type="molecule type" value="Genomic_DNA"/>
</dbReference>
<keyword evidence="3" id="KW-0804">Transcription</keyword>
<evidence type="ECO:0000256" key="2">
    <source>
        <dbReference type="ARBA" id="ARBA00023125"/>
    </source>
</evidence>
<protein>
    <submittedName>
        <fullName evidence="6">TetR/AcrR family transcriptional regulator</fullName>
    </submittedName>
</protein>
<reference evidence="6 7" key="1">
    <citation type="submission" date="2020-08" db="EMBL/GenBank/DDBJ databases">
        <title>Oceanospirillum sp. nov. isolated from marine sediment.</title>
        <authorList>
            <person name="Ji X."/>
        </authorList>
    </citation>
    <scope>NUCLEOTIDE SEQUENCE [LARGE SCALE GENOMIC DNA]</scope>
    <source>
        <strain evidence="6 7">D5</strain>
    </source>
</reference>
<dbReference type="InterPro" id="IPR009057">
    <property type="entry name" value="Homeodomain-like_sf"/>
</dbReference>
<feature type="DNA-binding region" description="H-T-H motif" evidence="4">
    <location>
        <begin position="32"/>
        <end position="51"/>
    </location>
</feature>
<dbReference type="GO" id="GO:0003700">
    <property type="term" value="F:DNA-binding transcription factor activity"/>
    <property type="evidence" value="ECO:0007669"/>
    <property type="project" value="TreeGrafter"/>
</dbReference>
<dbReference type="Pfam" id="PF14246">
    <property type="entry name" value="TetR_C_7"/>
    <property type="match status" value="1"/>
</dbReference>
<keyword evidence="7" id="KW-1185">Reference proteome</keyword>
<dbReference type="Gene3D" id="1.10.357.10">
    <property type="entry name" value="Tetracycline Repressor, domain 2"/>
    <property type="match status" value="1"/>
</dbReference>
<dbReference type="Gene3D" id="1.10.10.60">
    <property type="entry name" value="Homeodomain-like"/>
    <property type="match status" value="1"/>
</dbReference>
<dbReference type="InterPro" id="IPR036271">
    <property type="entry name" value="Tet_transcr_reg_TetR-rel_C_sf"/>
</dbReference>
<dbReference type="Proteomes" id="UP000565262">
    <property type="component" value="Unassembled WGS sequence"/>
</dbReference>
<organism evidence="6 7">
    <name type="scientific">Oceanospirillum sediminis</name>
    <dbReference type="NCBI Taxonomy" id="2760088"/>
    <lineage>
        <taxon>Bacteria</taxon>
        <taxon>Pseudomonadati</taxon>
        <taxon>Pseudomonadota</taxon>
        <taxon>Gammaproteobacteria</taxon>
        <taxon>Oceanospirillales</taxon>
        <taxon>Oceanospirillaceae</taxon>
        <taxon>Oceanospirillum</taxon>
    </lineage>
</organism>
<evidence type="ECO:0000256" key="4">
    <source>
        <dbReference type="PROSITE-ProRule" id="PRU00335"/>
    </source>
</evidence>
<dbReference type="SUPFAM" id="SSF46689">
    <property type="entry name" value="Homeodomain-like"/>
    <property type="match status" value="1"/>
</dbReference>
<dbReference type="FunFam" id="1.10.10.60:FF:000141">
    <property type="entry name" value="TetR family transcriptional regulator"/>
    <property type="match status" value="1"/>
</dbReference>
<gene>
    <name evidence="6" type="ORF">H4O21_07180</name>
</gene>
<evidence type="ECO:0000259" key="5">
    <source>
        <dbReference type="PROSITE" id="PS50977"/>
    </source>
</evidence>
<dbReference type="PANTHER" id="PTHR30055:SF146">
    <property type="entry name" value="HTH-TYPE TRANSCRIPTIONAL DUAL REGULATOR CECR"/>
    <property type="match status" value="1"/>
</dbReference>
<accession>A0A839IN66</accession>
<evidence type="ECO:0000313" key="6">
    <source>
        <dbReference type="EMBL" id="MBB1486388.1"/>
    </source>
</evidence>
<keyword evidence="2 4" id="KW-0238">DNA-binding</keyword>
<dbReference type="PANTHER" id="PTHR30055">
    <property type="entry name" value="HTH-TYPE TRANSCRIPTIONAL REGULATOR RUTR"/>
    <property type="match status" value="1"/>
</dbReference>
<sequence length="207" mass="23459">MSEKITLKERKRRAILDASIDLFVEHGYRQTSMDAISARAEVSKRTLYNHFSSKELLFQAIARQMFEQSALMTAIEYVSDASLARQLDEFAARELNMLAKQSFLRLARVMIAECIQSPELSARAMAEANVQKSGLENWIVSAQQEKRITDNREAPYLATQFIGLIKGHAFWPQILMGQAVPDTGLSQMIRQDAVKMFLACYACESEL</sequence>
<evidence type="ECO:0000256" key="1">
    <source>
        <dbReference type="ARBA" id="ARBA00023015"/>
    </source>
</evidence>
<dbReference type="InterPro" id="IPR050109">
    <property type="entry name" value="HTH-type_TetR-like_transc_reg"/>
</dbReference>
<feature type="domain" description="HTH tetR-type" evidence="5">
    <location>
        <begin position="9"/>
        <end position="69"/>
    </location>
</feature>
<evidence type="ECO:0000313" key="7">
    <source>
        <dbReference type="Proteomes" id="UP000565262"/>
    </source>
</evidence>
<dbReference type="Pfam" id="PF00440">
    <property type="entry name" value="TetR_N"/>
    <property type="match status" value="1"/>
</dbReference>
<keyword evidence="1" id="KW-0805">Transcription regulation</keyword>
<dbReference type="RefSeq" id="WP_182808155.1">
    <property type="nucleotide sequence ID" value="NZ_JACJFM010000006.1"/>
</dbReference>
<dbReference type="PROSITE" id="PS01081">
    <property type="entry name" value="HTH_TETR_1"/>
    <property type="match status" value="1"/>
</dbReference>
<name>A0A839IN66_9GAMM</name>
<dbReference type="GO" id="GO:0000976">
    <property type="term" value="F:transcription cis-regulatory region binding"/>
    <property type="evidence" value="ECO:0007669"/>
    <property type="project" value="TreeGrafter"/>
</dbReference>
<dbReference type="InterPro" id="IPR039536">
    <property type="entry name" value="TetR_C_Proteobacteria"/>
</dbReference>
<dbReference type="PRINTS" id="PR00455">
    <property type="entry name" value="HTHTETR"/>
</dbReference>
<dbReference type="SUPFAM" id="SSF48498">
    <property type="entry name" value="Tetracyclin repressor-like, C-terminal domain"/>
    <property type="match status" value="1"/>
</dbReference>
<dbReference type="PROSITE" id="PS50977">
    <property type="entry name" value="HTH_TETR_2"/>
    <property type="match status" value="1"/>
</dbReference>